<proteinExistence type="predicted"/>
<keyword evidence="1" id="KW-1133">Transmembrane helix</keyword>
<feature type="transmembrane region" description="Helical" evidence="1">
    <location>
        <begin position="6"/>
        <end position="27"/>
    </location>
</feature>
<organism evidence="4">
    <name type="scientific">Caenorhabditis remanei</name>
    <name type="common">Caenorhabditis vulgaris</name>
    <dbReference type="NCBI Taxonomy" id="31234"/>
    <lineage>
        <taxon>Eukaryota</taxon>
        <taxon>Metazoa</taxon>
        <taxon>Ecdysozoa</taxon>
        <taxon>Nematoda</taxon>
        <taxon>Chromadorea</taxon>
        <taxon>Rhabditida</taxon>
        <taxon>Rhabditina</taxon>
        <taxon>Rhabditomorpha</taxon>
        <taxon>Rhabditoidea</taxon>
        <taxon>Rhabditidae</taxon>
        <taxon>Peloderinae</taxon>
        <taxon>Caenorhabditis</taxon>
    </lineage>
</organism>
<evidence type="ECO:0000256" key="1">
    <source>
        <dbReference type="SAM" id="Phobius"/>
    </source>
</evidence>
<feature type="transmembrane region" description="Helical" evidence="1">
    <location>
        <begin position="89"/>
        <end position="111"/>
    </location>
</feature>
<dbReference type="Proteomes" id="UP000008281">
    <property type="component" value="Unassembled WGS sequence"/>
</dbReference>
<feature type="transmembrane region" description="Helical" evidence="1">
    <location>
        <begin position="48"/>
        <end position="69"/>
    </location>
</feature>
<dbReference type="OrthoDB" id="5837543at2759"/>
<dbReference type="Pfam" id="PF10328">
    <property type="entry name" value="7TM_GPCR_Srx"/>
    <property type="match status" value="1"/>
</dbReference>
<dbReference type="HOGENOM" id="CLU_1724020_0_0_1"/>
<evidence type="ECO:0000313" key="3">
    <source>
        <dbReference type="EMBL" id="EFO87961.1"/>
    </source>
</evidence>
<name>E3M0G2_CAERE</name>
<dbReference type="InParanoid" id="E3M0G2"/>
<keyword evidence="1" id="KW-0812">Transmembrane</keyword>
<dbReference type="PANTHER" id="PTHR46611:SF3">
    <property type="entry name" value="7TM GPCR SERPENTINE RECEPTOR CLASS X (SRX) DOMAIN-CONTAINING PROTEIN"/>
    <property type="match status" value="1"/>
</dbReference>
<dbReference type="OMA" id="CLETSIM"/>
<feature type="domain" description="7TM GPCR serpentine receptor class x (Srx)" evidence="2">
    <location>
        <begin position="12"/>
        <end position="120"/>
    </location>
</feature>
<keyword evidence="1" id="KW-0472">Membrane</keyword>
<dbReference type="EMBL" id="DS268420">
    <property type="protein sequence ID" value="EFO87961.1"/>
    <property type="molecule type" value="Genomic_DNA"/>
</dbReference>
<keyword evidence="4" id="KW-1185">Reference proteome</keyword>
<reference evidence="3" key="1">
    <citation type="submission" date="2007-07" db="EMBL/GenBank/DDBJ databases">
        <title>PCAP assembly of the Caenorhabditis remanei genome.</title>
        <authorList>
            <consortium name="The Caenorhabditis remanei Sequencing Consortium"/>
            <person name="Wilson R.K."/>
        </authorList>
    </citation>
    <scope>NUCLEOTIDE SEQUENCE [LARGE SCALE GENOMIC DNA]</scope>
    <source>
        <strain evidence="3">PB4641</strain>
    </source>
</reference>
<accession>E3M0G2</accession>
<dbReference type="PANTHER" id="PTHR46611">
    <property type="entry name" value="SERPENTINE RECEPTOR, CLASS X-RELATED"/>
    <property type="match status" value="1"/>
</dbReference>
<dbReference type="InterPro" id="IPR019430">
    <property type="entry name" value="7TM_GPCR_serpentine_rcpt_Srx"/>
</dbReference>
<gene>
    <name evidence="3" type="primary">Cre-srx-133</name>
    <name evidence="3" type="ORF">CRE_05420</name>
</gene>
<evidence type="ECO:0000259" key="2">
    <source>
        <dbReference type="Pfam" id="PF10328"/>
    </source>
</evidence>
<protein>
    <submittedName>
        <fullName evidence="3">CRE-SRX-133 protein</fullName>
    </submittedName>
</protein>
<dbReference type="AlphaFoldDB" id="E3M0G2"/>
<dbReference type="eggNOG" id="ENOG502R9E5">
    <property type="taxonomic scope" value="Eukaryota"/>
</dbReference>
<evidence type="ECO:0000313" key="4">
    <source>
        <dbReference type="Proteomes" id="UP000008281"/>
    </source>
</evidence>
<sequence length="152" mass="17361">MILHCLETSIMFLVSLLGFSVNTFFFLKMSSIRNSMSSFQKLCFVKGLSNALICASIIFWAVPLSAFLAKTENVWRNLNIGISELTASGGYIFGPLCQILMAANRLIALYLPIWRMKIVMVHFHIFTQKRMFQRKVKLAMVANNIQFSPRQN</sequence>